<sequence length="274" mass="28713">MCSLNSSSAAFALPLSQAGAFRGSSRQRSQTPSSVQISISKHVRANATNPTIIGSLPIGIDGKSRSTRFIAALGLVLLASPLLCLPLVLAHLPGLTDGVAILASRIAHPRVHGLDETRCGGGHAITRIHRGGHVPVSLQWALVLGQKSAAPWEHRATHSLELQPAGLQRPGAQACVARATTRGSSKLCLQEARPASSCALSYASEWASLSGNGGQRNGGQGLINSACSHGPLIRRCYCRAPSPTLAMSMVTSWRRDLETAKTRPAELPGSLHVI</sequence>
<evidence type="ECO:0000313" key="2">
    <source>
        <dbReference type="EMBL" id="KAF4974383.1"/>
    </source>
</evidence>
<evidence type="ECO:0000256" key="1">
    <source>
        <dbReference type="SAM" id="Phobius"/>
    </source>
</evidence>
<keyword evidence="3" id="KW-1185">Reference proteome</keyword>
<proteinExistence type="predicted"/>
<dbReference type="Proteomes" id="UP000635477">
    <property type="component" value="Unassembled WGS sequence"/>
</dbReference>
<gene>
    <name evidence="2" type="ORF">FZEAL_8715</name>
</gene>
<name>A0A8H4UDS8_9HYPO</name>
<protein>
    <submittedName>
        <fullName evidence="2">Uncharacterized protein</fullName>
    </submittedName>
</protein>
<dbReference type="AlphaFoldDB" id="A0A8H4UDS8"/>
<reference evidence="2" key="2">
    <citation type="submission" date="2020-05" db="EMBL/GenBank/DDBJ databases">
        <authorList>
            <person name="Kim H.-S."/>
            <person name="Proctor R.H."/>
            <person name="Brown D.W."/>
        </authorList>
    </citation>
    <scope>NUCLEOTIDE SEQUENCE</scope>
    <source>
        <strain evidence="2">NRRL 22465</strain>
    </source>
</reference>
<evidence type="ECO:0000313" key="3">
    <source>
        <dbReference type="Proteomes" id="UP000635477"/>
    </source>
</evidence>
<keyword evidence="1" id="KW-1133">Transmembrane helix</keyword>
<accession>A0A8H4UDS8</accession>
<reference evidence="2" key="1">
    <citation type="journal article" date="2020" name="BMC Genomics">
        <title>Correction to: Identification and distribution of gene clusters required for synthesis of sphingolipid metabolism inhibitors in diverse species of the filamentous fungus Fusarium.</title>
        <authorList>
            <person name="Kim H.S."/>
            <person name="Lohmar J.M."/>
            <person name="Busman M."/>
            <person name="Brown D.W."/>
            <person name="Naumann T.A."/>
            <person name="Divon H.H."/>
            <person name="Lysoe E."/>
            <person name="Uhlig S."/>
            <person name="Proctor R.H."/>
        </authorList>
    </citation>
    <scope>NUCLEOTIDE SEQUENCE</scope>
    <source>
        <strain evidence="2">NRRL 22465</strain>
    </source>
</reference>
<keyword evidence="1" id="KW-0472">Membrane</keyword>
<organism evidence="2 3">
    <name type="scientific">Fusarium zealandicum</name>
    <dbReference type="NCBI Taxonomy" id="1053134"/>
    <lineage>
        <taxon>Eukaryota</taxon>
        <taxon>Fungi</taxon>
        <taxon>Dikarya</taxon>
        <taxon>Ascomycota</taxon>
        <taxon>Pezizomycotina</taxon>
        <taxon>Sordariomycetes</taxon>
        <taxon>Hypocreomycetidae</taxon>
        <taxon>Hypocreales</taxon>
        <taxon>Nectriaceae</taxon>
        <taxon>Fusarium</taxon>
        <taxon>Fusarium staphyleae species complex</taxon>
    </lineage>
</organism>
<feature type="transmembrane region" description="Helical" evidence="1">
    <location>
        <begin position="69"/>
        <end position="89"/>
    </location>
</feature>
<comment type="caution">
    <text evidence="2">The sequence shown here is derived from an EMBL/GenBank/DDBJ whole genome shotgun (WGS) entry which is preliminary data.</text>
</comment>
<keyword evidence="1" id="KW-0812">Transmembrane</keyword>
<dbReference type="EMBL" id="JABEYC010000762">
    <property type="protein sequence ID" value="KAF4974383.1"/>
    <property type="molecule type" value="Genomic_DNA"/>
</dbReference>